<sequence length="51" mass="5493">MRENTWSAMKLAATAPTLGGIPIGNAARVSTGEPNPMMLARSFDLRYAAVW</sequence>
<gene>
    <name evidence="1" type="ORF">BN1047_02819</name>
</gene>
<name>A0AAV2WKU4_MYCNE</name>
<dbReference type="Proteomes" id="UP000028864">
    <property type="component" value="Unassembled WGS sequence"/>
</dbReference>
<reference evidence="1" key="1">
    <citation type="submission" date="2014-05" db="EMBL/GenBank/DDBJ databases">
        <authorList>
            <person name="Urmite Genomes"/>
        </authorList>
    </citation>
    <scope>NUCLEOTIDE SEQUENCE</scope>
    <source>
        <strain evidence="1">DSM 44074</strain>
    </source>
</reference>
<organism evidence="1 2">
    <name type="scientific">Mycolicibacterium neoaurum</name>
    <name type="common">Mycobacterium neoaurum</name>
    <dbReference type="NCBI Taxonomy" id="1795"/>
    <lineage>
        <taxon>Bacteria</taxon>
        <taxon>Bacillati</taxon>
        <taxon>Actinomycetota</taxon>
        <taxon>Actinomycetes</taxon>
        <taxon>Mycobacteriales</taxon>
        <taxon>Mycobacteriaceae</taxon>
        <taxon>Mycolicibacterium</taxon>
    </lineage>
</organism>
<accession>A0AAV2WKU4</accession>
<proteinExistence type="predicted"/>
<protein>
    <submittedName>
        <fullName evidence="1">Uncharacterized protein</fullName>
    </submittedName>
</protein>
<evidence type="ECO:0000313" key="1">
    <source>
        <dbReference type="EMBL" id="CDQ44934.1"/>
    </source>
</evidence>
<evidence type="ECO:0000313" key="2">
    <source>
        <dbReference type="Proteomes" id="UP000028864"/>
    </source>
</evidence>
<dbReference type="EMBL" id="LK021338">
    <property type="protein sequence ID" value="CDQ44934.1"/>
    <property type="molecule type" value="Genomic_DNA"/>
</dbReference>
<reference evidence="1" key="2">
    <citation type="submission" date="2015-09" db="EMBL/GenBank/DDBJ databases">
        <title>Draft genome sequence of Mycobacterium neoaurum DSM 44074.</title>
        <authorList>
            <person name="Croce O."/>
            <person name="Robert C."/>
            <person name="Raoult D."/>
            <person name="Drancourt M."/>
        </authorList>
    </citation>
    <scope>NUCLEOTIDE SEQUENCE</scope>
    <source>
        <strain evidence="1">DSM 44074</strain>
    </source>
</reference>
<dbReference type="AlphaFoldDB" id="A0AAV2WKU4"/>